<evidence type="ECO:0000256" key="3">
    <source>
        <dbReference type="ARBA" id="ARBA00022679"/>
    </source>
</evidence>
<keyword evidence="5" id="KW-0819">tRNA processing</keyword>
<sequence length="280" mass="32009">MRIARYGIERWEYGDEFGSGEEEDIKLKRKMRPDEIEEGIQILREFASEARYEQICSVAKGRTKNFVVGYERPSNPNNFFACLRTIDSFGIQNVAYVADSQDFATARAKRRRSRAISFENRKLKMKSALGSQKWLTIHEFVDTLDMLNNLKAKGYQIIATDLQPGAQPITELHSPEVHASRDNKIALIFGNEEAGISEQLRQLCDLRVFIPMRGFAESFNLSVATAAILSRLDALNFIPPQQLSIQEQNQLIFLWLSRSIGYKSTSAILRRYHSSYSSLL</sequence>
<dbReference type="EMBL" id="HBIJ01022756">
    <property type="protein sequence ID" value="CAE0374099.1"/>
    <property type="molecule type" value="Transcribed_RNA"/>
</dbReference>
<evidence type="ECO:0000256" key="2">
    <source>
        <dbReference type="ARBA" id="ARBA00022603"/>
    </source>
</evidence>
<reference evidence="8" key="1">
    <citation type="submission" date="2021-01" db="EMBL/GenBank/DDBJ databases">
        <authorList>
            <person name="Corre E."/>
            <person name="Pelletier E."/>
            <person name="Niang G."/>
            <person name="Scheremetjew M."/>
            <person name="Finn R."/>
            <person name="Kale V."/>
            <person name="Holt S."/>
            <person name="Cochrane G."/>
            <person name="Meng A."/>
            <person name="Brown T."/>
            <person name="Cohen L."/>
        </authorList>
    </citation>
    <scope>NUCLEOTIDE SEQUENCE</scope>
    <source>
        <strain evidence="8">CCMP1510</strain>
    </source>
</reference>
<dbReference type="InterPro" id="IPR033671">
    <property type="entry name" value="TrmH"/>
</dbReference>
<name>A0A7S3NR72_9STRA</name>
<dbReference type="AlphaFoldDB" id="A0A7S3NR72"/>
<dbReference type="PANTHER" id="PTHR43453:SF1">
    <property type="entry name" value="TRNA_RRNA METHYLTRANSFERASE SPOU TYPE DOMAIN-CONTAINING PROTEIN"/>
    <property type="match status" value="1"/>
</dbReference>
<proteinExistence type="predicted"/>
<dbReference type="GO" id="GO:0000049">
    <property type="term" value="F:tRNA binding"/>
    <property type="evidence" value="ECO:0007669"/>
    <property type="project" value="UniProtKB-KW"/>
</dbReference>
<dbReference type="PANTHER" id="PTHR43453">
    <property type="entry name" value="RRNA METHYLASE-LIKE"/>
    <property type="match status" value="1"/>
</dbReference>
<dbReference type="Gene3D" id="3.40.1280.10">
    <property type="match status" value="1"/>
</dbReference>
<dbReference type="SUPFAM" id="SSF75217">
    <property type="entry name" value="alpha/beta knot"/>
    <property type="match status" value="1"/>
</dbReference>
<evidence type="ECO:0000256" key="6">
    <source>
        <dbReference type="ARBA" id="ARBA00022884"/>
    </source>
</evidence>
<dbReference type="GO" id="GO:0008173">
    <property type="term" value="F:RNA methyltransferase activity"/>
    <property type="evidence" value="ECO:0007669"/>
    <property type="project" value="InterPro"/>
</dbReference>
<evidence type="ECO:0000256" key="4">
    <source>
        <dbReference type="ARBA" id="ARBA00022691"/>
    </source>
</evidence>
<keyword evidence="2" id="KW-0489">Methyltransferase</keyword>
<protein>
    <recommendedName>
        <fullName evidence="7">tRNA/rRNA methyltransferase SpoU type domain-containing protein</fullName>
    </recommendedName>
</protein>
<dbReference type="InterPro" id="IPR001537">
    <property type="entry name" value="SpoU_MeTrfase"/>
</dbReference>
<dbReference type="InterPro" id="IPR029028">
    <property type="entry name" value="Alpha/beta_knot_MTases"/>
</dbReference>
<evidence type="ECO:0000256" key="5">
    <source>
        <dbReference type="ARBA" id="ARBA00022694"/>
    </source>
</evidence>
<dbReference type="GO" id="GO:0002938">
    <property type="term" value="P:tRNA guanine ribose methylation"/>
    <property type="evidence" value="ECO:0007669"/>
    <property type="project" value="TreeGrafter"/>
</dbReference>
<keyword evidence="3" id="KW-0808">Transferase</keyword>
<dbReference type="InterPro" id="IPR029026">
    <property type="entry name" value="tRNA_m1G_MTases_N"/>
</dbReference>
<organism evidence="8">
    <name type="scientific">Aureoumbra lagunensis</name>
    <dbReference type="NCBI Taxonomy" id="44058"/>
    <lineage>
        <taxon>Eukaryota</taxon>
        <taxon>Sar</taxon>
        <taxon>Stramenopiles</taxon>
        <taxon>Ochrophyta</taxon>
        <taxon>Pelagophyceae</taxon>
        <taxon>Pelagomonadales</taxon>
        <taxon>Aureoumbra</taxon>
    </lineage>
</organism>
<accession>A0A7S3NR72</accession>
<evidence type="ECO:0000259" key="7">
    <source>
        <dbReference type="Pfam" id="PF00588"/>
    </source>
</evidence>
<evidence type="ECO:0000256" key="1">
    <source>
        <dbReference type="ARBA" id="ARBA00022555"/>
    </source>
</evidence>
<dbReference type="Pfam" id="PF00588">
    <property type="entry name" value="SpoU_methylase"/>
    <property type="match status" value="1"/>
</dbReference>
<keyword evidence="1" id="KW-0820">tRNA-binding</keyword>
<keyword evidence="4" id="KW-0949">S-adenosyl-L-methionine</keyword>
<gene>
    <name evidence="8" type="ORF">ALAG00032_LOCUS14902</name>
</gene>
<evidence type="ECO:0000313" key="8">
    <source>
        <dbReference type="EMBL" id="CAE0374099.1"/>
    </source>
</evidence>
<dbReference type="CDD" id="cd18092">
    <property type="entry name" value="SpoU-like_TrmH"/>
    <property type="match status" value="1"/>
</dbReference>
<feature type="domain" description="tRNA/rRNA methyltransferase SpoU type" evidence="7">
    <location>
        <begin position="66"/>
        <end position="229"/>
    </location>
</feature>
<keyword evidence="6" id="KW-0694">RNA-binding</keyword>